<keyword evidence="5" id="KW-0238">DNA-binding</keyword>
<dbReference type="InterPro" id="IPR047057">
    <property type="entry name" value="MerR_fam"/>
</dbReference>
<evidence type="ECO:0000256" key="4">
    <source>
        <dbReference type="ARBA" id="ARBA00023015"/>
    </source>
</evidence>
<organism evidence="9">
    <name type="scientific">marine metagenome</name>
    <dbReference type="NCBI Taxonomy" id="408172"/>
    <lineage>
        <taxon>unclassified sequences</taxon>
        <taxon>metagenomes</taxon>
        <taxon>ecological metagenomes</taxon>
    </lineage>
</organism>
<sequence length="142" mass="15685">MQTMNGEMPKPLTIGRLAKQATVGIDTVRFYERRGLLPEPSRTAAGYRLYSDDTVARIRFIRRAKSLGFNLDEIGNLLDLHDHGGQKSAVKQLTQRKLDQIDGKIADLSKIRDVLRELASECSGTGDVNGCPIIETLATAED</sequence>
<evidence type="ECO:0000256" key="3">
    <source>
        <dbReference type="ARBA" id="ARBA00022914"/>
    </source>
</evidence>
<dbReference type="InterPro" id="IPR000551">
    <property type="entry name" value="MerR-type_HTH_dom"/>
</dbReference>
<accession>A0A382ETW9</accession>
<evidence type="ECO:0000313" key="9">
    <source>
        <dbReference type="EMBL" id="SVB54180.1"/>
    </source>
</evidence>
<protein>
    <recommendedName>
        <fullName evidence="1">Mercuric resistance operon regulatory protein</fullName>
    </recommendedName>
</protein>
<keyword evidence="6" id="KW-0804">Transcription</keyword>
<evidence type="ECO:0000256" key="7">
    <source>
        <dbReference type="ARBA" id="ARBA00024874"/>
    </source>
</evidence>
<comment type="function">
    <text evidence="7">Mediates the mercuric-dependent induction of mercury resistance operon. In the absence of mercury MerR represses transcription by binding tightly to the mer operator region; when mercury is present the dimeric complex binds a single ion and becomes a potent transcriptional activator, while remaining bound to the mer site.</text>
</comment>
<dbReference type="InterPro" id="IPR011794">
    <property type="entry name" value="MerR"/>
</dbReference>
<keyword evidence="4" id="KW-0805">Transcription regulation</keyword>
<dbReference type="Pfam" id="PF09278">
    <property type="entry name" value="MerR-DNA-bind"/>
    <property type="match status" value="1"/>
</dbReference>
<dbReference type="SMART" id="SM00422">
    <property type="entry name" value="HTH_MERR"/>
    <property type="match status" value="1"/>
</dbReference>
<evidence type="ECO:0000256" key="1">
    <source>
        <dbReference type="ARBA" id="ARBA00017146"/>
    </source>
</evidence>
<evidence type="ECO:0000259" key="8">
    <source>
        <dbReference type="PROSITE" id="PS50937"/>
    </source>
</evidence>
<dbReference type="PANTHER" id="PTHR30204:SF92">
    <property type="entry name" value="HTH-TYPE TRANSCRIPTIONAL REGULATOR ZNTR"/>
    <property type="match status" value="1"/>
</dbReference>
<reference evidence="9" key="1">
    <citation type="submission" date="2018-05" db="EMBL/GenBank/DDBJ databases">
        <authorList>
            <person name="Lanie J.A."/>
            <person name="Ng W.-L."/>
            <person name="Kazmierczak K.M."/>
            <person name="Andrzejewski T.M."/>
            <person name="Davidsen T.M."/>
            <person name="Wayne K.J."/>
            <person name="Tettelin H."/>
            <person name="Glass J.I."/>
            <person name="Rusch D."/>
            <person name="Podicherti R."/>
            <person name="Tsui H.-C.T."/>
            <person name="Winkler M.E."/>
        </authorList>
    </citation>
    <scope>NUCLEOTIDE SEQUENCE</scope>
</reference>
<dbReference type="GO" id="GO:0046689">
    <property type="term" value="P:response to mercury ion"/>
    <property type="evidence" value="ECO:0007669"/>
    <property type="project" value="UniProtKB-KW"/>
</dbReference>
<name>A0A382ETW9_9ZZZZ</name>
<dbReference type="Pfam" id="PF00376">
    <property type="entry name" value="MerR"/>
    <property type="match status" value="1"/>
</dbReference>
<gene>
    <name evidence="9" type="ORF">METZ01_LOCUS207034</name>
</gene>
<dbReference type="GO" id="GO:0045340">
    <property type="term" value="F:mercury ion binding"/>
    <property type="evidence" value="ECO:0007669"/>
    <property type="project" value="InterPro"/>
</dbReference>
<feature type="domain" description="HTH merR-type" evidence="8">
    <location>
        <begin position="11"/>
        <end position="80"/>
    </location>
</feature>
<dbReference type="SUPFAM" id="SSF46955">
    <property type="entry name" value="Putative DNA-binding domain"/>
    <property type="match status" value="1"/>
</dbReference>
<proteinExistence type="predicted"/>
<dbReference type="Gene3D" id="1.10.1660.10">
    <property type="match status" value="1"/>
</dbReference>
<dbReference type="InterPro" id="IPR009061">
    <property type="entry name" value="DNA-bd_dom_put_sf"/>
</dbReference>
<dbReference type="EMBL" id="UINC01046321">
    <property type="protein sequence ID" value="SVB54180.1"/>
    <property type="molecule type" value="Genomic_DNA"/>
</dbReference>
<keyword evidence="3" id="KW-0476">Mercury</keyword>
<dbReference type="InterPro" id="IPR015358">
    <property type="entry name" value="Tscrpt_reg_MerR_DNA-bd"/>
</dbReference>
<dbReference type="AlphaFoldDB" id="A0A382ETW9"/>
<dbReference type="PRINTS" id="PR00040">
    <property type="entry name" value="HTHMERR"/>
</dbReference>
<dbReference type="GO" id="GO:0003677">
    <property type="term" value="F:DNA binding"/>
    <property type="evidence" value="ECO:0007669"/>
    <property type="project" value="UniProtKB-KW"/>
</dbReference>
<evidence type="ECO:0000256" key="5">
    <source>
        <dbReference type="ARBA" id="ARBA00023125"/>
    </source>
</evidence>
<dbReference type="PANTHER" id="PTHR30204">
    <property type="entry name" value="REDOX-CYCLING DRUG-SENSING TRANSCRIPTIONAL ACTIVATOR SOXR"/>
    <property type="match status" value="1"/>
</dbReference>
<dbReference type="GO" id="GO:0003700">
    <property type="term" value="F:DNA-binding transcription factor activity"/>
    <property type="evidence" value="ECO:0007669"/>
    <property type="project" value="InterPro"/>
</dbReference>
<evidence type="ECO:0000256" key="6">
    <source>
        <dbReference type="ARBA" id="ARBA00023163"/>
    </source>
</evidence>
<dbReference type="CDD" id="cd04783">
    <property type="entry name" value="HTH_MerR1"/>
    <property type="match status" value="1"/>
</dbReference>
<dbReference type="PROSITE" id="PS50937">
    <property type="entry name" value="HTH_MERR_2"/>
    <property type="match status" value="1"/>
</dbReference>
<evidence type="ECO:0000256" key="2">
    <source>
        <dbReference type="ARBA" id="ARBA00022466"/>
    </source>
</evidence>
<keyword evidence="2" id="KW-0475">Mercuric resistance</keyword>